<accession>A0ABM9NH20</accession>
<comment type="catalytic activity">
    <reaction evidence="1">
        <text>Hydrolysis of alkylated DNA, releasing 3-methyladenine, 3-methylguanine, 7-methylguanine and 7-methyladenine.</text>
        <dbReference type="EC" id="3.2.2.21"/>
    </reaction>
</comment>
<dbReference type="Gene3D" id="3.30.310.20">
    <property type="entry name" value="DNA-3-methyladenine glycosylase AlkA, N-terminal domain"/>
    <property type="match status" value="1"/>
</dbReference>
<dbReference type="EC" id="3.2.2.21" evidence="3"/>
<feature type="domain" description="DNA-3-methyladenine glycosylase AlkA N-terminal" evidence="7">
    <location>
        <begin position="8"/>
        <end position="126"/>
    </location>
</feature>
<evidence type="ECO:0000256" key="5">
    <source>
        <dbReference type="ARBA" id="ARBA00023204"/>
    </source>
</evidence>
<evidence type="ECO:0000256" key="4">
    <source>
        <dbReference type="ARBA" id="ARBA00022763"/>
    </source>
</evidence>
<dbReference type="Gene3D" id="1.10.340.30">
    <property type="entry name" value="Hypothetical protein, domain 2"/>
    <property type="match status" value="1"/>
</dbReference>
<sequence>MAQLAFCRRALAPFRLDFTVWVLRRRADNVMDRWDGHTYRRVLNLGGEPHELAVTQEGDPDRAELRVTVTGASLSPVTERFAAAALDRLLGLQLDLAGFYRMAAGDAALQALAGRFRGVKPPRFPSLFEALVNGIACQQLTLTLGIRLLNRLTEQFGSVFTQGCRTAYAFPSPAELAGRSPDALRRLGFSRQKARAIVGLAEAMAARSTELEGLEELDDAALADQLCRFQGVGRWTAEYVLLRGLGRLGVFPGDDVGARGNLARWLGLSGPLDYAGVRRAVERWQPYAGLLYFHLLLGRLAEAGYLPG</sequence>
<keyword evidence="8" id="KW-0378">Hydrolase</keyword>
<dbReference type="CDD" id="cd00056">
    <property type="entry name" value="ENDO3c"/>
    <property type="match status" value="1"/>
</dbReference>
<reference evidence="8 9" key="1">
    <citation type="submission" date="2024-04" db="EMBL/GenBank/DDBJ databases">
        <authorList>
            <person name="Cremers G."/>
        </authorList>
    </citation>
    <scope>NUCLEOTIDE SEQUENCE [LARGE SCALE GENOMIC DNA]</scope>
    <source>
        <strain evidence="8">MeCH1-AG</strain>
    </source>
</reference>
<evidence type="ECO:0000256" key="3">
    <source>
        <dbReference type="ARBA" id="ARBA00012000"/>
    </source>
</evidence>
<keyword evidence="4" id="KW-0227">DNA damage</keyword>
<dbReference type="InterPro" id="IPR010316">
    <property type="entry name" value="AlkA_N"/>
</dbReference>
<dbReference type="PANTHER" id="PTHR43003:SF5">
    <property type="entry name" value="DNA-3-METHYLADENINE GLYCOSYLASE"/>
    <property type="match status" value="1"/>
</dbReference>
<organism evidence="8 9">
    <name type="scientific">Candidatus Methylocalor cossyra</name>
    <dbReference type="NCBI Taxonomy" id="3108543"/>
    <lineage>
        <taxon>Bacteria</taxon>
        <taxon>Pseudomonadati</taxon>
        <taxon>Pseudomonadota</taxon>
        <taxon>Gammaproteobacteria</taxon>
        <taxon>Methylococcales</taxon>
        <taxon>Methylococcaceae</taxon>
        <taxon>Candidatus Methylocalor</taxon>
    </lineage>
</organism>
<dbReference type="InterPro" id="IPR003265">
    <property type="entry name" value="HhH-GPD_domain"/>
</dbReference>
<dbReference type="RefSeq" id="WP_348759434.1">
    <property type="nucleotide sequence ID" value="NZ_OZ026884.1"/>
</dbReference>
<dbReference type="GO" id="GO:0003905">
    <property type="term" value="F:alkylbase DNA N-glycosylase activity"/>
    <property type="evidence" value="ECO:0007669"/>
    <property type="project" value="UniProtKB-EC"/>
</dbReference>
<dbReference type="SUPFAM" id="SSF48150">
    <property type="entry name" value="DNA-glycosylase"/>
    <property type="match status" value="1"/>
</dbReference>
<keyword evidence="8" id="KW-0326">Glycosidase</keyword>
<dbReference type="Proteomes" id="UP001497493">
    <property type="component" value="Chromosome"/>
</dbReference>
<dbReference type="Gene3D" id="1.10.1670.10">
    <property type="entry name" value="Helix-hairpin-Helix base-excision DNA repair enzymes (C-terminal)"/>
    <property type="match status" value="1"/>
</dbReference>
<dbReference type="EMBL" id="OZ026884">
    <property type="protein sequence ID" value="CAL1239912.1"/>
    <property type="molecule type" value="Genomic_DNA"/>
</dbReference>
<feature type="domain" description="HhH-GPD" evidence="6">
    <location>
        <begin position="136"/>
        <end position="300"/>
    </location>
</feature>
<dbReference type="Pfam" id="PF00730">
    <property type="entry name" value="HhH-GPD"/>
    <property type="match status" value="1"/>
</dbReference>
<gene>
    <name evidence="8" type="ORF">MECH1_V1_1136</name>
</gene>
<evidence type="ECO:0000259" key="6">
    <source>
        <dbReference type="SMART" id="SM00478"/>
    </source>
</evidence>
<evidence type="ECO:0000313" key="9">
    <source>
        <dbReference type="Proteomes" id="UP001497493"/>
    </source>
</evidence>
<dbReference type="SMART" id="SM00478">
    <property type="entry name" value="ENDO3c"/>
    <property type="match status" value="1"/>
</dbReference>
<name>A0ABM9NH20_9GAMM</name>
<dbReference type="InterPro" id="IPR051912">
    <property type="entry name" value="Alkylbase_DNA_Glycosylase/TA"/>
</dbReference>
<keyword evidence="5" id="KW-0234">DNA repair</keyword>
<proteinExistence type="inferred from homology"/>
<evidence type="ECO:0000256" key="2">
    <source>
        <dbReference type="ARBA" id="ARBA00010817"/>
    </source>
</evidence>
<dbReference type="InterPro" id="IPR023170">
    <property type="entry name" value="HhH_base_excis_C"/>
</dbReference>
<keyword evidence="9" id="KW-1185">Reference proteome</keyword>
<dbReference type="InterPro" id="IPR011257">
    <property type="entry name" value="DNA_glycosylase"/>
</dbReference>
<dbReference type="PROSITE" id="PS00516">
    <property type="entry name" value="ALKYLBASE_DNA_GLYCOS"/>
    <property type="match status" value="1"/>
</dbReference>
<dbReference type="PANTHER" id="PTHR43003">
    <property type="entry name" value="DNA-3-METHYLADENINE GLYCOSYLASE"/>
    <property type="match status" value="1"/>
</dbReference>
<dbReference type="InterPro" id="IPR000035">
    <property type="entry name" value="Alkylbase_DNA_glycsylse_CS"/>
</dbReference>
<comment type="similarity">
    <text evidence="2">Belongs to the alkylbase DNA glycosidase AlkA family.</text>
</comment>
<dbReference type="InterPro" id="IPR037046">
    <property type="entry name" value="AlkA_N_sf"/>
</dbReference>
<evidence type="ECO:0000259" key="7">
    <source>
        <dbReference type="SMART" id="SM01009"/>
    </source>
</evidence>
<dbReference type="SMART" id="SM01009">
    <property type="entry name" value="AlkA_N"/>
    <property type="match status" value="1"/>
</dbReference>
<protein>
    <recommendedName>
        <fullName evidence="3">DNA-3-methyladenine glycosylase II</fullName>
        <ecNumber evidence="3">3.2.2.21</ecNumber>
    </recommendedName>
</protein>
<evidence type="ECO:0000313" key="8">
    <source>
        <dbReference type="EMBL" id="CAL1239912.1"/>
    </source>
</evidence>
<evidence type="ECO:0000256" key="1">
    <source>
        <dbReference type="ARBA" id="ARBA00000086"/>
    </source>
</evidence>